<dbReference type="Proteomes" id="UP000203464">
    <property type="component" value="Unassembled WGS sequence"/>
</dbReference>
<feature type="transmembrane region" description="Helical" evidence="6">
    <location>
        <begin position="138"/>
        <end position="157"/>
    </location>
</feature>
<comment type="subcellular location">
    <subcellularLocation>
        <location evidence="1">Membrane</location>
        <topology evidence="1">Multi-pass membrane protein</topology>
    </subcellularLocation>
</comment>
<dbReference type="EMBL" id="FXYD01000001">
    <property type="protein sequence ID" value="SMX33953.1"/>
    <property type="molecule type" value="Genomic_DNA"/>
</dbReference>
<feature type="transmembrane region" description="Helical" evidence="6">
    <location>
        <begin position="77"/>
        <end position="98"/>
    </location>
</feature>
<dbReference type="RefSeq" id="WP_179214776.1">
    <property type="nucleotide sequence ID" value="NZ_FXYD01000001.1"/>
</dbReference>
<comment type="similarity">
    <text evidence="2">Belongs to the TMEM86 family.</text>
</comment>
<name>A0A238JTY5_9RHOB</name>
<evidence type="ECO:0000256" key="5">
    <source>
        <dbReference type="ARBA" id="ARBA00023136"/>
    </source>
</evidence>
<proteinExistence type="inferred from homology"/>
<feature type="transmembrane region" description="Helical" evidence="6">
    <location>
        <begin position="163"/>
        <end position="187"/>
    </location>
</feature>
<dbReference type="PANTHER" id="PTHR31885">
    <property type="entry name" value="GH04784P"/>
    <property type="match status" value="1"/>
</dbReference>
<organism evidence="7 8">
    <name type="scientific">Octadecabacter ascidiaceicola</name>
    <dbReference type="NCBI Taxonomy" id="1655543"/>
    <lineage>
        <taxon>Bacteria</taxon>
        <taxon>Pseudomonadati</taxon>
        <taxon>Pseudomonadota</taxon>
        <taxon>Alphaproteobacteria</taxon>
        <taxon>Rhodobacterales</taxon>
        <taxon>Roseobacteraceae</taxon>
        <taxon>Octadecabacter</taxon>
    </lineage>
</organism>
<evidence type="ECO:0000256" key="6">
    <source>
        <dbReference type="SAM" id="Phobius"/>
    </source>
</evidence>
<keyword evidence="5 6" id="KW-0472">Membrane</keyword>
<feature type="transmembrane region" description="Helical" evidence="6">
    <location>
        <begin position="199"/>
        <end position="218"/>
    </location>
</feature>
<dbReference type="Pfam" id="PF07947">
    <property type="entry name" value="YhhN"/>
    <property type="match status" value="1"/>
</dbReference>
<accession>A0A238JTY5</accession>
<dbReference type="GO" id="GO:0016020">
    <property type="term" value="C:membrane"/>
    <property type="evidence" value="ECO:0007669"/>
    <property type="project" value="UniProtKB-SubCell"/>
</dbReference>
<evidence type="ECO:0000256" key="3">
    <source>
        <dbReference type="ARBA" id="ARBA00022692"/>
    </source>
</evidence>
<protein>
    <submittedName>
        <fullName evidence="7">YhhN-like protein</fullName>
    </submittedName>
</protein>
<sequence>MITVSVALGLSAYCALAYGGVLVHQQPSALRTIVKAASVAILAAVSAVFGAPLLLTVALVLGAVGDVFLSRDGERNFLFGLAAFLVGHVAYIGLLSGYGDSWAAFASNPAKLGASLIMFIIAGAVVQRMFPYLGALRIPVLIYVLVIVVMGVCAFNLPAEWPFALAILGAVMFIASDAILGFEVFVFEDAEDPRYVPATLLWFLYWGGQLLILITFLVTA</sequence>
<keyword evidence="4 6" id="KW-1133">Transmembrane helix</keyword>
<keyword evidence="8" id="KW-1185">Reference proteome</keyword>
<evidence type="ECO:0000256" key="2">
    <source>
        <dbReference type="ARBA" id="ARBA00007375"/>
    </source>
</evidence>
<dbReference type="PANTHER" id="PTHR31885:SF6">
    <property type="entry name" value="GH04784P"/>
    <property type="match status" value="1"/>
</dbReference>
<evidence type="ECO:0000256" key="4">
    <source>
        <dbReference type="ARBA" id="ARBA00022989"/>
    </source>
</evidence>
<keyword evidence="3 6" id="KW-0812">Transmembrane</keyword>
<dbReference type="GO" id="GO:0016787">
    <property type="term" value="F:hydrolase activity"/>
    <property type="evidence" value="ECO:0007669"/>
    <property type="project" value="TreeGrafter"/>
</dbReference>
<reference evidence="8" key="1">
    <citation type="submission" date="2017-05" db="EMBL/GenBank/DDBJ databases">
        <authorList>
            <person name="Rodrigo-Torres L."/>
            <person name="Arahal R. D."/>
            <person name="Lucena T."/>
        </authorList>
    </citation>
    <scope>NUCLEOTIDE SEQUENCE [LARGE SCALE GENOMIC DNA]</scope>
    <source>
        <strain evidence="8">CECT 8868</strain>
    </source>
</reference>
<feature type="transmembrane region" description="Helical" evidence="6">
    <location>
        <begin position="41"/>
        <end position="65"/>
    </location>
</feature>
<evidence type="ECO:0000256" key="1">
    <source>
        <dbReference type="ARBA" id="ARBA00004141"/>
    </source>
</evidence>
<evidence type="ECO:0000313" key="8">
    <source>
        <dbReference type="Proteomes" id="UP000203464"/>
    </source>
</evidence>
<evidence type="ECO:0000313" key="7">
    <source>
        <dbReference type="EMBL" id="SMX33953.1"/>
    </source>
</evidence>
<dbReference type="AlphaFoldDB" id="A0A238JTY5"/>
<gene>
    <name evidence="7" type="ORF">OCA8868_01055</name>
</gene>
<dbReference type="InterPro" id="IPR012506">
    <property type="entry name" value="TMEM86B-like"/>
</dbReference>
<feature type="transmembrane region" description="Helical" evidence="6">
    <location>
        <begin position="110"/>
        <end position="126"/>
    </location>
</feature>